<organism evidence="1 2">
    <name type="scientific">Chiloscyllium punctatum</name>
    <name type="common">Brownbanded bambooshark</name>
    <name type="synonym">Hemiscyllium punctatum</name>
    <dbReference type="NCBI Taxonomy" id="137246"/>
    <lineage>
        <taxon>Eukaryota</taxon>
        <taxon>Metazoa</taxon>
        <taxon>Chordata</taxon>
        <taxon>Craniata</taxon>
        <taxon>Vertebrata</taxon>
        <taxon>Chondrichthyes</taxon>
        <taxon>Elasmobranchii</taxon>
        <taxon>Galeomorphii</taxon>
        <taxon>Galeoidea</taxon>
        <taxon>Orectolobiformes</taxon>
        <taxon>Hemiscylliidae</taxon>
        <taxon>Chiloscyllium</taxon>
    </lineage>
</organism>
<dbReference type="Proteomes" id="UP000287033">
    <property type="component" value="Unassembled WGS sequence"/>
</dbReference>
<accession>A0A401REW4</accession>
<name>A0A401REW4_CHIPU</name>
<dbReference type="AlphaFoldDB" id="A0A401REW4"/>
<proteinExistence type="predicted"/>
<gene>
    <name evidence="1" type="ORF">chiPu_0017321</name>
</gene>
<comment type="caution">
    <text evidence="1">The sequence shown here is derived from an EMBL/GenBank/DDBJ whole genome shotgun (WGS) entry which is preliminary data.</text>
</comment>
<reference evidence="1 2" key="1">
    <citation type="journal article" date="2018" name="Nat. Ecol. Evol.">
        <title>Shark genomes provide insights into elasmobranch evolution and the origin of vertebrates.</title>
        <authorList>
            <person name="Hara Y"/>
            <person name="Yamaguchi K"/>
            <person name="Onimaru K"/>
            <person name="Kadota M"/>
            <person name="Koyanagi M"/>
            <person name="Keeley SD"/>
            <person name="Tatsumi K"/>
            <person name="Tanaka K"/>
            <person name="Motone F"/>
            <person name="Kageyama Y"/>
            <person name="Nozu R"/>
            <person name="Adachi N"/>
            <person name="Nishimura O"/>
            <person name="Nakagawa R"/>
            <person name="Tanegashima C"/>
            <person name="Kiyatake I"/>
            <person name="Matsumoto R"/>
            <person name="Murakumo K"/>
            <person name="Nishida K"/>
            <person name="Terakita A"/>
            <person name="Kuratani S"/>
            <person name="Sato K"/>
            <person name="Hyodo S Kuraku.S."/>
        </authorList>
    </citation>
    <scope>NUCLEOTIDE SEQUENCE [LARGE SCALE GENOMIC DNA]</scope>
</reference>
<protein>
    <submittedName>
        <fullName evidence="1">Uncharacterized protein</fullName>
    </submittedName>
</protein>
<evidence type="ECO:0000313" key="2">
    <source>
        <dbReference type="Proteomes" id="UP000287033"/>
    </source>
</evidence>
<dbReference type="EMBL" id="BEZZ01001260">
    <property type="protein sequence ID" value="GCC16699.1"/>
    <property type="molecule type" value="Genomic_DNA"/>
</dbReference>
<evidence type="ECO:0000313" key="1">
    <source>
        <dbReference type="EMBL" id="GCC16699.1"/>
    </source>
</evidence>
<keyword evidence="2" id="KW-1185">Reference proteome</keyword>
<sequence length="187" mass="20864">MRGGGHSRVDDEPRSSLIEIKTCKLYSSAFVLHNPSKCTSPANNPAERASRHFFVSERERESISPQPFPSKIQVNKHWPFQRCPEKDHREKRLSLRAVGYLGVRLREAGTDWHAARLSPTACGLLVMFVFSDIVLEQTLHLPSTGRAGSEKVSRGEVADALFCMYRKFSSCSTPLVAHTIPVASRSA</sequence>